<accession>A0A4C1UPW4</accession>
<keyword evidence="3" id="KW-1185">Reference proteome</keyword>
<dbReference type="Proteomes" id="UP000299102">
    <property type="component" value="Unassembled WGS sequence"/>
</dbReference>
<dbReference type="EMBL" id="BGZK01000208">
    <property type="protein sequence ID" value="GBP28503.1"/>
    <property type="molecule type" value="Genomic_DNA"/>
</dbReference>
<proteinExistence type="predicted"/>
<evidence type="ECO:0000256" key="1">
    <source>
        <dbReference type="SAM" id="MobiDB-lite"/>
    </source>
</evidence>
<name>A0A4C1UPW4_EUMVA</name>
<evidence type="ECO:0000313" key="3">
    <source>
        <dbReference type="Proteomes" id="UP000299102"/>
    </source>
</evidence>
<dbReference type="AlphaFoldDB" id="A0A4C1UPW4"/>
<gene>
    <name evidence="2" type="ORF">EVAR_22966_1</name>
</gene>
<feature type="compositionally biased region" description="Low complexity" evidence="1">
    <location>
        <begin position="121"/>
        <end position="136"/>
    </location>
</feature>
<evidence type="ECO:0000313" key="2">
    <source>
        <dbReference type="EMBL" id="GBP28503.1"/>
    </source>
</evidence>
<protein>
    <submittedName>
        <fullName evidence="2">Uncharacterized protein</fullName>
    </submittedName>
</protein>
<feature type="region of interest" description="Disordered" evidence="1">
    <location>
        <begin position="117"/>
        <end position="138"/>
    </location>
</feature>
<reference evidence="2 3" key="1">
    <citation type="journal article" date="2019" name="Commun. Biol.">
        <title>The bagworm genome reveals a unique fibroin gene that provides high tensile strength.</title>
        <authorList>
            <person name="Kono N."/>
            <person name="Nakamura H."/>
            <person name="Ohtoshi R."/>
            <person name="Tomita M."/>
            <person name="Numata K."/>
            <person name="Arakawa K."/>
        </authorList>
    </citation>
    <scope>NUCLEOTIDE SEQUENCE [LARGE SCALE GENOMIC DNA]</scope>
</reference>
<sequence length="212" mass="23482">MIVSHSRNRLCYRVFYRTHCRKNTGYSQLLHAPPAPSLASAGHGDLCGNRKRMSRDFYRFSVGSRSPTKVGHMRCRAGDGGRATDDGIDKLYWLRGNQAFGEEAVWASDGDLCSRDRAPRPARAARAGDARSPGSAETRGRADFYPVNFEHLLTLFPFYLATIAHFRLSVFGDTPGLKLQVSPQPQVVVCATATKCLLFSHPPCAIALRLLR</sequence>
<organism evidence="2 3">
    <name type="scientific">Eumeta variegata</name>
    <name type="common">Bagworm moth</name>
    <name type="synonym">Eumeta japonica</name>
    <dbReference type="NCBI Taxonomy" id="151549"/>
    <lineage>
        <taxon>Eukaryota</taxon>
        <taxon>Metazoa</taxon>
        <taxon>Ecdysozoa</taxon>
        <taxon>Arthropoda</taxon>
        <taxon>Hexapoda</taxon>
        <taxon>Insecta</taxon>
        <taxon>Pterygota</taxon>
        <taxon>Neoptera</taxon>
        <taxon>Endopterygota</taxon>
        <taxon>Lepidoptera</taxon>
        <taxon>Glossata</taxon>
        <taxon>Ditrysia</taxon>
        <taxon>Tineoidea</taxon>
        <taxon>Psychidae</taxon>
        <taxon>Oiketicinae</taxon>
        <taxon>Eumeta</taxon>
    </lineage>
</organism>
<comment type="caution">
    <text evidence="2">The sequence shown here is derived from an EMBL/GenBank/DDBJ whole genome shotgun (WGS) entry which is preliminary data.</text>
</comment>